<dbReference type="EMBL" id="JABFJV010000049">
    <property type="protein sequence ID" value="NOK33855.1"/>
    <property type="molecule type" value="Genomic_DNA"/>
</dbReference>
<evidence type="ECO:0000313" key="4">
    <source>
        <dbReference type="Proteomes" id="UP000563426"/>
    </source>
</evidence>
<evidence type="ECO:0000313" key="1">
    <source>
        <dbReference type="EMBL" id="NOK08608.1"/>
    </source>
</evidence>
<proteinExistence type="predicted"/>
<dbReference type="RefSeq" id="WP_120529387.1">
    <property type="nucleotide sequence ID" value="NZ_CP102577.1"/>
</dbReference>
<protein>
    <submittedName>
        <fullName evidence="2">Uncharacterized protein</fullName>
    </submittedName>
</protein>
<dbReference type="Proteomes" id="UP000563426">
    <property type="component" value="Unassembled WGS sequence"/>
</dbReference>
<dbReference type="AlphaFoldDB" id="A0A3A8HEM2"/>
<dbReference type="EMBL" id="JABFJW010000029">
    <property type="protein sequence ID" value="NOK08608.1"/>
    <property type="molecule type" value="Genomic_DNA"/>
</dbReference>
<dbReference type="OrthoDB" id="5520069at2"/>
<sequence length="65" mass="7576">MLLELSNDESRVLKDAVDSSLHTLLDEIAHADQREFKEALRQRYDRLAALQHRLEPIVESEQVYA</sequence>
<keyword evidence="4" id="KW-1185">Reference proteome</keyword>
<organism evidence="2 4">
    <name type="scientific">Corallococcus exercitus</name>
    <dbReference type="NCBI Taxonomy" id="2316736"/>
    <lineage>
        <taxon>Bacteria</taxon>
        <taxon>Pseudomonadati</taxon>
        <taxon>Myxococcota</taxon>
        <taxon>Myxococcia</taxon>
        <taxon>Myxococcales</taxon>
        <taxon>Cystobacterineae</taxon>
        <taxon>Myxococcaceae</taxon>
        <taxon>Corallococcus</taxon>
    </lineage>
</organism>
<evidence type="ECO:0000313" key="2">
    <source>
        <dbReference type="EMBL" id="NOK33855.1"/>
    </source>
</evidence>
<evidence type="ECO:0000313" key="3">
    <source>
        <dbReference type="Proteomes" id="UP000528460"/>
    </source>
</evidence>
<comment type="caution">
    <text evidence="2">The sequence shown here is derived from an EMBL/GenBank/DDBJ whole genome shotgun (WGS) entry which is preliminary data.</text>
</comment>
<reference evidence="3 4" key="1">
    <citation type="submission" date="2020-05" db="EMBL/GenBank/DDBJ databases">
        <authorList>
            <person name="Whitworth D."/>
        </authorList>
    </citation>
    <scope>NUCLEOTIDE SEQUENCE [LARGE SCALE GENOMIC DNA]</scope>
    <source>
        <strain evidence="2 4">AB043B</strain>
        <strain evidence="1 3">CA046A</strain>
    </source>
</reference>
<name>A0A3A8HEM2_9BACT</name>
<accession>A0A3A8HEM2</accession>
<gene>
    <name evidence="2" type="ORF">HMI49_11655</name>
    <name evidence="1" type="ORF">HNS30_06135</name>
</gene>
<dbReference type="Proteomes" id="UP000528460">
    <property type="component" value="Unassembled WGS sequence"/>
</dbReference>